<feature type="transmembrane region" description="Helical" evidence="1">
    <location>
        <begin position="100"/>
        <end position="125"/>
    </location>
</feature>
<evidence type="ECO:0000313" key="8">
    <source>
        <dbReference type="EMBL" id="RBS29834.1"/>
    </source>
</evidence>
<evidence type="ECO:0000256" key="1">
    <source>
        <dbReference type="SAM" id="Phobius"/>
    </source>
</evidence>
<dbReference type="Pfam" id="PF05975">
    <property type="entry name" value="EcsB"/>
    <property type="match status" value="1"/>
</dbReference>
<keyword evidence="1" id="KW-0472">Membrane</keyword>
<evidence type="ECO:0000313" key="6">
    <source>
        <dbReference type="EMBL" id="OOL82717.1"/>
    </source>
</evidence>
<dbReference type="EMBL" id="JAIFOC010000026">
    <property type="protein sequence ID" value="MBX4221878.1"/>
    <property type="molecule type" value="Genomic_DNA"/>
</dbReference>
<name>A0A133CQ95_ENTFC</name>
<reference evidence="6 12" key="4">
    <citation type="submission" date="2017-02" db="EMBL/GenBank/DDBJ databases">
        <title>Clonality and virulence of isolates of VRE in Hematopoietic Stem Cell Transplanted (HSCT) patients.</title>
        <authorList>
            <person name="Marchi A.P."/>
            <person name="Martins R.C."/>
            <person name="Marie S.K."/>
            <person name="Levin A.S."/>
            <person name="Costa S.F."/>
        </authorList>
    </citation>
    <scope>NUCLEOTIDE SEQUENCE [LARGE SCALE GENOMIC DNA]</scope>
    <source>
        <strain evidence="6 12">LIM1759</strain>
    </source>
</reference>
<reference evidence="7 13" key="5">
    <citation type="submission" date="2018-05" db="EMBL/GenBank/DDBJ databases">
        <title>Vancomycin-resistant Enterococcus faecium strain from Chelyabinsk, Russia.</title>
        <authorList>
            <person name="Gostev V."/>
            <person name="Goncharov A."/>
            <person name="Kolodzhieva V."/>
            <person name="Suvorov A."/>
            <person name="Sidorenko S."/>
            <person name="Zueva L."/>
        </authorList>
    </citation>
    <scope>NUCLEOTIDE SEQUENCE [LARGE SCALE GENOMIC DNA]</scope>
    <source>
        <strain evidence="7 13">20</strain>
    </source>
</reference>
<dbReference type="PIRSF" id="PIRSF037259">
    <property type="entry name" value="EcsB_ABC"/>
    <property type="match status" value="1"/>
</dbReference>
<dbReference type="EMBL" id="WEFP01000001">
    <property type="protein sequence ID" value="KAB7577927.1"/>
    <property type="molecule type" value="Genomic_DNA"/>
</dbReference>
<reference evidence="2 15" key="6">
    <citation type="submission" date="2019-10" db="EMBL/GenBank/DDBJ databases">
        <title>Evolutionary dynamics of vancomycin-resistant Enterococcus faecium during gastrointestinal tract colonization and bloodstream infection in immunocompromised pediatric patients.</title>
        <authorList>
            <person name="Chilambi G.S."/>
            <person name="Nordstrom H.R."/>
            <person name="Evans D.R."/>
            <person name="Ferrolino J."/>
            <person name="Hayden R.T."/>
            <person name="Maron G.M."/>
            <person name="Vo A.N."/>
            <person name="Gilmore M.S."/>
            <person name="Wolf J."/>
            <person name="Rosch J.W."/>
            <person name="Van Tyne D."/>
        </authorList>
    </citation>
    <scope>NUCLEOTIDE SEQUENCE [LARGE SCALE GENOMIC DNA]</scope>
    <source>
        <strain evidence="2 15">VRECG27</strain>
    </source>
</reference>
<feature type="transmembrane region" description="Helical" evidence="1">
    <location>
        <begin position="346"/>
        <end position="370"/>
    </location>
</feature>
<evidence type="ECO:0000313" key="5">
    <source>
        <dbReference type="EMBL" id="MDC4248660.1"/>
    </source>
</evidence>
<reference evidence="4" key="7">
    <citation type="journal article" date="2022" name="J. Anim. Sci.">
        <title>Whole genome sequence analyses-based assessment of virulence potential and antimicrobial susceptibilities and resistance of Enterococcus faecium strains isolated from commercial swine and cattle probiotic products.</title>
        <authorList>
            <person name="Shridhar P.B."/>
            <person name="Amachawadi R.G."/>
            <person name="Tokach M."/>
            <person name="Patel I."/>
            <person name="Gangiredla J."/>
            <person name="Mammel M."/>
            <person name="Nagaraja T.G."/>
        </authorList>
    </citation>
    <scope>NUCLEOTIDE SEQUENCE</scope>
    <source>
        <strain evidence="4">EF215</strain>
    </source>
</reference>
<evidence type="ECO:0000313" key="12">
    <source>
        <dbReference type="Proteomes" id="UP000191171"/>
    </source>
</evidence>
<proteinExistence type="predicted"/>
<evidence type="ECO:0000313" key="11">
    <source>
        <dbReference type="Proteomes" id="UP000183509"/>
    </source>
</evidence>
<feature type="transmembrane region" description="Helical" evidence="1">
    <location>
        <begin position="163"/>
        <end position="181"/>
    </location>
</feature>
<dbReference type="EMBL" id="QHGU01000013">
    <property type="protein sequence ID" value="PZM56455.1"/>
    <property type="molecule type" value="Genomic_DNA"/>
</dbReference>
<organism evidence="2 15">
    <name type="scientific">Enterococcus faecium</name>
    <name type="common">Streptococcus faecium</name>
    <dbReference type="NCBI Taxonomy" id="1352"/>
    <lineage>
        <taxon>Bacteria</taxon>
        <taxon>Bacillati</taxon>
        <taxon>Bacillota</taxon>
        <taxon>Bacilli</taxon>
        <taxon>Lactobacillales</taxon>
        <taxon>Enterococcaceae</taxon>
        <taxon>Enterococcus</taxon>
    </lineage>
</organism>
<evidence type="ECO:0000313" key="14">
    <source>
        <dbReference type="Proteomes" id="UP000253144"/>
    </source>
</evidence>
<dbReference type="AlphaFoldDB" id="A0A133CQ95"/>
<dbReference type="InterPro" id="IPR010288">
    <property type="entry name" value="EcsB_ABC"/>
</dbReference>
<gene>
    <name evidence="9" type="primary">ecsB</name>
    <name evidence="3" type="ORF">AWT83_01925</name>
    <name evidence="6" type="ORF">B1P95_07955</name>
    <name evidence="7" type="ORF">DKP91_04200</name>
    <name evidence="9" type="ORF">DTPHA_601168</name>
    <name evidence="8" type="ORF">EB12_02076</name>
    <name evidence="2" type="ORF">GBM73_11765</name>
    <name evidence="4" type="ORF">KYX88_03315</name>
    <name evidence="5" type="ORF">M3X98_11505</name>
</gene>
<dbReference type="GO" id="GO:0016020">
    <property type="term" value="C:membrane"/>
    <property type="evidence" value="ECO:0007669"/>
    <property type="project" value="InterPro"/>
</dbReference>
<dbReference type="Proteomes" id="UP000070452">
    <property type="component" value="Unassembled WGS sequence"/>
</dbReference>
<evidence type="ECO:0000313" key="15">
    <source>
        <dbReference type="Proteomes" id="UP000469871"/>
    </source>
</evidence>
<dbReference type="EMBL" id="LEQJ01000012">
    <property type="protein sequence ID" value="RBS29834.1"/>
    <property type="molecule type" value="Genomic_DNA"/>
</dbReference>
<dbReference type="GeneID" id="66455379"/>
<evidence type="ECO:0000313" key="2">
    <source>
        <dbReference type="EMBL" id="KAB7577927.1"/>
    </source>
</evidence>
<evidence type="ECO:0000313" key="9">
    <source>
        <dbReference type="EMBL" id="SAM43306.1"/>
    </source>
</evidence>
<feature type="transmembrane region" description="Helical" evidence="1">
    <location>
        <begin position="55"/>
        <end position="88"/>
    </location>
</feature>
<evidence type="ECO:0000313" key="3">
    <source>
        <dbReference type="EMBL" id="KWX17328.1"/>
    </source>
</evidence>
<keyword evidence="1" id="KW-1133">Transmembrane helix</keyword>
<reference evidence="3 10" key="2">
    <citation type="submission" date="2016-01" db="EMBL/GenBank/DDBJ databases">
        <title>Molecular Mechanisms for transfer of large genomic segments between Enterococcus faecium strains.</title>
        <authorList>
            <person name="Garcia-Solache M.A."/>
            <person name="Lebreton F."/>
            <person name="Mclaughlin R.E."/>
            <person name="Whiteaker J.D."/>
            <person name="Gilmore M.S."/>
            <person name="Rice L.B."/>
        </authorList>
    </citation>
    <scope>NUCLEOTIDE SEQUENCE [LARGE SCALE GENOMIC DNA]</scope>
    <source>
        <strain evidence="3 10">D344RRF x C68</strain>
    </source>
</reference>
<sequence>MSSFFQKRLARHQKKMMKYMRYVLNDHFVLVCLFLIGGVGLYYSNWLKTLQPPFAIGGLIISVFWMLCLFVGKMATFAEAADIVFLLPKEKEMQTYLERAFRYSCIFPLIFLILACGLAMPLVVVSTEQSFSMFFVYLIILWSLKFSHLQIKRAELFRLDQQVIRYWKLGWFFSSLIFLFLSFYWLIWAGIAGALVQASLYYWFLWKQQEKGLDWEKMVHVEEHRLHQIYQFINLFTDVPEITAKIKRRRYLDPILTHIKRESKNTYLYLFARRLARGSDFSGLYFRLVIIGGLLIAGVVDFYFSLIIGFLFLYLIGFQLLPLANQFRYMVLVQLYPIHKNQKKQAIQYLLTWVLIIASVIFGLIAAVVLDGQQRWVPLAAYLIVTMLFVKLYVPTRLKKMSD</sequence>
<evidence type="ECO:0000313" key="10">
    <source>
        <dbReference type="Proteomes" id="UP000070452"/>
    </source>
</evidence>
<dbReference type="OMA" id="RKQRFYR"/>
<dbReference type="PATRIC" id="fig|1352.1358.peg.2458"/>
<feature type="transmembrane region" description="Helical" evidence="1">
    <location>
        <begin position="306"/>
        <end position="325"/>
    </location>
</feature>
<evidence type="ECO:0000313" key="7">
    <source>
        <dbReference type="EMBL" id="PZM56455.1"/>
    </source>
</evidence>
<protein>
    <submittedName>
        <fullName evidence="8">ABC transporter EcsB</fullName>
    </submittedName>
    <submittedName>
        <fullName evidence="2 3">ABC transporter permease</fullName>
    </submittedName>
    <submittedName>
        <fullName evidence="9">Bacterial ABC transporter protein EcsB</fullName>
    </submittedName>
</protein>
<comment type="caution">
    <text evidence="2">The sequence shown here is derived from an EMBL/GenBank/DDBJ whole genome shotgun (WGS) entry which is preliminary data.</text>
</comment>
<dbReference type="Proteomes" id="UP000183509">
    <property type="component" value="Unassembled WGS sequence"/>
</dbReference>
<feature type="transmembrane region" description="Helical" evidence="1">
    <location>
        <begin position="21"/>
        <end position="43"/>
    </location>
</feature>
<dbReference type="Proteomes" id="UP000249070">
    <property type="component" value="Unassembled WGS sequence"/>
</dbReference>
<keyword evidence="1" id="KW-0812">Transmembrane</keyword>
<reference evidence="9 11" key="3">
    <citation type="submission" date="2016-04" db="EMBL/GenBank/DDBJ databases">
        <authorList>
            <person name="Millard A."/>
        </authorList>
    </citation>
    <scope>NUCLEOTIDE SEQUENCE [LARGE SCALE GENOMIC DNA]</scope>
    <source>
        <strain evidence="9">Isolate 22</strain>
    </source>
</reference>
<dbReference type="Proteomes" id="UP001141166">
    <property type="component" value="Unassembled WGS sequence"/>
</dbReference>
<feature type="transmembrane region" description="Helical" evidence="1">
    <location>
        <begin position="376"/>
        <end position="394"/>
    </location>
</feature>
<dbReference type="STRING" id="1352.AL014_14170"/>
<feature type="transmembrane region" description="Helical" evidence="1">
    <location>
        <begin position="131"/>
        <end position="151"/>
    </location>
</feature>
<dbReference type="EMBL" id="LRHK01000001">
    <property type="protein sequence ID" value="KWX17328.1"/>
    <property type="molecule type" value="Genomic_DNA"/>
</dbReference>
<dbReference type="Proteomes" id="UP000469871">
    <property type="component" value="Unassembled WGS sequence"/>
</dbReference>
<accession>A0A133CQ95</accession>
<dbReference type="EMBL" id="MVGJ01000035">
    <property type="protein sequence ID" value="OOL82717.1"/>
    <property type="molecule type" value="Genomic_DNA"/>
</dbReference>
<dbReference type="EMBL" id="JAMWMK010000021">
    <property type="protein sequence ID" value="MDC4248660.1"/>
    <property type="molecule type" value="Genomic_DNA"/>
</dbReference>
<reference evidence="5" key="8">
    <citation type="submission" date="2022-05" db="EMBL/GenBank/DDBJ databases">
        <title>Draft genome sequences of Clostridium perfringens strains isolated from Peru.</title>
        <authorList>
            <person name="Hurtado R."/>
            <person name="Lima L."/>
            <person name="Sousa T."/>
            <person name="Jaiswal A.K."/>
            <person name="Tiwari S."/>
            <person name="Maturrano L."/>
            <person name="Brenig B."/>
            <person name="Azevedo V."/>
        </authorList>
    </citation>
    <scope>NUCLEOTIDE SEQUENCE</scope>
    <source>
        <strain evidence="5">CP4</strain>
    </source>
</reference>
<dbReference type="RefSeq" id="WP_002286197.1">
    <property type="nucleotide sequence ID" value="NZ_AP022341.1"/>
</dbReference>
<dbReference type="EMBL" id="FKLM01000014">
    <property type="protein sequence ID" value="SAM43306.1"/>
    <property type="molecule type" value="Genomic_DNA"/>
</dbReference>
<evidence type="ECO:0000313" key="13">
    <source>
        <dbReference type="Proteomes" id="UP000249070"/>
    </source>
</evidence>
<dbReference type="Proteomes" id="UP000253144">
    <property type="component" value="Unassembled WGS sequence"/>
</dbReference>
<reference evidence="8 14" key="1">
    <citation type="submission" date="2015-06" db="EMBL/GenBank/DDBJ databases">
        <title>The Genome Sequence of Enterococcus faecium 131EA1.</title>
        <authorList>
            <consortium name="The Broad Institute Genomics Platform"/>
            <consortium name="The Broad Institute Genome Sequencing Center for Infectious Disease"/>
            <person name="Earl A.M."/>
            <person name="Van Tyne D."/>
            <person name="Lebreton F."/>
            <person name="Saavedra J.T."/>
            <person name="Gilmore M.S."/>
            <person name="Manson Mcguire A."/>
            <person name="Clock S."/>
            <person name="Crupain M."/>
            <person name="Rangan U."/>
            <person name="Young S."/>
            <person name="Abouelleil A."/>
            <person name="Cao P."/>
            <person name="Chapman S.B."/>
            <person name="Griggs A."/>
            <person name="Priest M."/>
            <person name="Shea T."/>
            <person name="Wortman J."/>
            <person name="Nusbaum C."/>
            <person name="Birren B."/>
        </authorList>
    </citation>
    <scope>NUCLEOTIDE SEQUENCE [LARGE SCALE GENOMIC DNA]</scope>
    <source>
        <strain evidence="8 14">131EA1</strain>
    </source>
</reference>
<dbReference type="Proteomes" id="UP001139644">
    <property type="component" value="Unassembled WGS sequence"/>
</dbReference>
<dbReference type="Proteomes" id="UP000191171">
    <property type="component" value="Unassembled WGS sequence"/>
</dbReference>
<evidence type="ECO:0000313" key="4">
    <source>
        <dbReference type="EMBL" id="MBX4221878.1"/>
    </source>
</evidence>